<evidence type="ECO:0000256" key="16">
    <source>
        <dbReference type="ARBA" id="ARBA00023136"/>
    </source>
</evidence>
<dbReference type="GO" id="GO:0032402">
    <property type="term" value="P:melanosome transport"/>
    <property type="evidence" value="ECO:0007669"/>
    <property type="project" value="Ensembl"/>
</dbReference>
<dbReference type="GO" id="GO:0050773">
    <property type="term" value="P:regulation of dendrite development"/>
    <property type="evidence" value="ECO:0007669"/>
    <property type="project" value="Ensembl"/>
</dbReference>
<dbReference type="GO" id="GO:0005525">
    <property type="term" value="F:GTP binding"/>
    <property type="evidence" value="ECO:0007669"/>
    <property type="project" value="UniProtKB-KW"/>
</dbReference>
<dbReference type="InterPro" id="IPR005225">
    <property type="entry name" value="Small_GTP-bd"/>
</dbReference>
<dbReference type="GO" id="GO:0019003">
    <property type="term" value="F:GDP binding"/>
    <property type="evidence" value="ECO:0007669"/>
    <property type="project" value="Ensembl"/>
</dbReference>
<dbReference type="GO" id="GO:0030139">
    <property type="term" value="C:endocytic vesicle"/>
    <property type="evidence" value="ECO:0007669"/>
    <property type="project" value="Ensembl"/>
</dbReference>
<dbReference type="GO" id="GO:0042470">
    <property type="term" value="C:melanosome"/>
    <property type="evidence" value="ECO:0007669"/>
    <property type="project" value="UniProtKB-SubCell"/>
</dbReference>
<dbReference type="Ensembl" id="ENSSHAT00000049230.1">
    <property type="protein sequence ID" value="ENSSHAP00000025783.1"/>
    <property type="gene ID" value="ENSSHAG00000030851.1"/>
</dbReference>
<dbReference type="InParanoid" id="A0A7N4NNH3"/>
<dbReference type="GO" id="GO:0051963">
    <property type="term" value="P:regulation of synapse assembly"/>
    <property type="evidence" value="ECO:0007669"/>
    <property type="project" value="Ensembl"/>
</dbReference>
<dbReference type="GO" id="GO:0016324">
    <property type="term" value="C:apical plasma membrane"/>
    <property type="evidence" value="ECO:0007669"/>
    <property type="project" value="Ensembl"/>
</dbReference>
<keyword evidence="15" id="KW-0342">GTP-binding</keyword>
<keyword evidence="13" id="KW-0460">Magnesium</keyword>
<dbReference type="GeneTree" id="ENSGT00940000161839"/>
<dbReference type="NCBIfam" id="TIGR00231">
    <property type="entry name" value="small_GTP"/>
    <property type="match status" value="1"/>
</dbReference>
<dbReference type="FunFam" id="3.40.50.300:FF:001282">
    <property type="entry name" value="RAB17, member RAS oncogene family"/>
    <property type="match status" value="1"/>
</dbReference>
<reference evidence="22" key="2">
    <citation type="submission" date="2025-08" db="UniProtKB">
        <authorList>
            <consortium name="Ensembl"/>
        </authorList>
    </citation>
    <scope>IDENTIFICATION</scope>
</reference>
<dbReference type="OrthoDB" id="63533at2759"/>
<evidence type="ECO:0000256" key="2">
    <source>
        <dbReference type="ARBA" id="ARBA00004223"/>
    </source>
</evidence>
<dbReference type="PROSITE" id="PS51420">
    <property type="entry name" value="RHO"/>
    <property type="match status" value="1"/>
</dbReference>
<evidence type="ECO:0000256" key="7">
    <source>
        <dbReference type="ARBA" id="ARBA00022448"/>
    </source>
</evidence>
<reference evidence="22" key="3">
    <citation type="submission" date="2025-09" db="UniProtKB">
        <authorList>
            <consortium name="Ensembl"/>
        </authorList>
    </citation>
    <scope>IDENTIFICATION</scope>
</reference>
<dbReference type="GO" id="GO:0015031">
    <property type="term" value="P:protein transport"/>
    <property type="evidence" value="ECO:0007669"/>
    <property type="project" value="UniProtKB-KW"/>
</dbReference>
<keyword evidence="18" id="KW-0449">Lipoprotein</keyword>
<evidence type="ECO:0000256" key="4">
    <source>
        <dbReference type="ARBA" id="ARBA00004523"/>
    </source>
</evidence>
<keyword evidence="19" id="KW-0636">Prenylation</keyword>
<keyword evidence="14" id="KW-0653">Protein transport</keyword>
<gene>
    <name evidence="22" type="primary">RAB17</name>
</gene>
<dbReference type="GeneID" id="100921706"/>
<dbReference type="PROSITE" id="PS51419">
    <property type="entry name" value="RAB"/>
    <property type="match status" value="1"/>
</dbReference>
<dbReference type="GO" id="GO:0032456">
    <property type="term" value="P:endocytic recycling"/>
    <property type="evidence" value="ECO:0007669"/>
    <property type="project" value="Ensembl"/>
</dbReference>
<dbReference type="SUPFAM" id="SSF52540">
    <property type="entry name" value="P-loop containing nucleoside triphosphate hydrolases"/>
    <property type="match status" value="1"/>
</dbReference>
<dbReference type="FunCoup" id="A0A7N4NNH3">
    <property type="interactions" value="177"/>
</dbReference>
<protein>
    <recommendedName>
        <fullName evidence="21">Ras-related protein Rab-17</fullName>
        <ecNumber evidence="6">3.6.5.2</ecNumber>
    </recommendedName>
</protein>
<dbReference type="GO" id="GO:0098978">
    <property type="term" value="C:glutamatergic synapse"/>
    <property type="evidence" value="ECO:0007669"/>
    <property type="project" value="Ensembl"/>
</dbReference>
<keyword evidence="17" id="KW-0966">Cell projection</keyword>
<evidence type="ECO:0000313" key="23">
    <source>
        <dbReference type="Proteomes" id="UP000007648"/>
    </source>
</evidence>
<keyword evidence="11" id="KW-0967">Endosome</keyword>
<evidence type="ECO:0000313" key="22">
    <source>
        <dbReference type="Ensembl" id="ENSSHAP00000025783.1"/>
    </source>
</evidence>
<keyword evidence="23" id="KW-1185">Reference proteome</keyword>
<evidence type="ECO:0000256" key="17">
    <source>
        <dbReference type="ARBA" id="ARBA00023273"/>
    </source>
</evidence>
<comment type="similarity">
    <text evidence="5">Belongs to the small GTPase superfamily. Rab family.</text>
</comment>
<keyword evidence="10" id="KW-0547">Nucleotide-binding</keyword>
<dbReference type="CTD" id="64284"/>
<evidence type="ECO:0000256" key="5">
    <source>
        <dbReference type="ARBA" id="ARBA00006270"/>
    </source>
</evidence>
<dbReference type="GO" id="GO:0060271">
    <property type="term" value="P:cilium assembly"/>
    <property type="evidence" value="ECO:0007669"/>
    <property type="project" value="Ensembl"/>
</dbReference>
<evidence type="ECO:0000256" key="8">
    <source>
        <dbReference type="ARBA" id="ARBA00022553"/>
    </source>
</evidence>
<evidence type="ECO:0000256" key="19">
    <source>
        <dbReference type="ARBA" id="ARBA00023289"/>
    </source>
</evidence>
<reference evidence="22 23" key="1">
    <citation type="journal article" date="2011" name="Proc. Natl. Acad. Sci. U.S.A.">
        <title>Genetic diversity and population structure of the endangered marsupial Sarcophilus harrisii (Tasmanian devil).</title>
        <authorList>
            <person name="Miller W."/>
            <person name="Hayes V.M."/>
            <person name="Ratan A."/>
            <person name="Petersen D.C."/>
            <person name="Wittekindt N.E."/>
            <person name="Miller J."/>
            <person name="Walenz B."/>
            <person name="Knight J."/>
            <person name="Qi J."/>
            <person name="Zhao F."/>
            <person name="Wang Q."/>
            <person name="Bedoya-Reina O.C."/>
            <person name="Katiyar N."/>
            <person name="Tomsho L.P."/>
            <person name="Kasson L.M."/>
            <person name="Hardie R.A."/>
            <person name="Woodbridge P."/>
            <person name="Tindall E.A."/>
            <person name="Bertelsen M.F."/>
            <person name="Dixon D."/>
            <person name="Pyecroft S."/>
            <person name="Helgen K.M."/>
            <person name="Lesk A.M."/>
            <person name="Pringle T.H."/>
            <person name="Patterson N."/>
            <person name="Zhang Y."/>
            <person name="Kreiss A."/>
            <person name="Woods G.M."/>
            <person name="Jones M.E."/>
            <person name="Schuster S.C."/>
        </authorList>
    </citation>
    <scope>NUCLEOTIDE SEQUENCE [LARGE SCALE GENOMIC DNA]</scope>
</reference>
<dbReference type="OMA" id="SCCKVGP"/>
<dbReference type="GO" id="GO:0043025">
    <property type="term" value="C:neuronal cell body"/>
    <property type="evidence" value="ECO:0007669"/>
    <property type="project" value="Ensembl"/>
</dbReference>
<dbReference type="SMART" id="SM00177">
    <property type="entry name" value="ARF"/>
    <property type="match status" value="1"/>
</dbReference>
<dbReference type="SMART" id="SM00176">
    <property type="entry name" value="RAN"/>
    <property type="match status" value="1"/>
</dbReference>
<dbReference type="EC" id="3.6.5.2" evidence="6"/>
<dbReference type="GO" id="GO:0051489">
    <property type="term" value="P:regulation of filopodium assembly"/>
    <property type="evidence" value="ECO:0007669"/>
    <property type="project" value="Ensembl"/>
</dbReference>
<accession>A0A7N4NNH3</accession>
<comment type="subcellular location">
    <subcellularLocation>
        <location evidence="3">Cell projection</location>
        <location evidence="3">Dendrite</location>
    </subcellularLocation>
    <subcellularLocation>
        <location evidence="2">Melanosome</location>
    </subcellularLocation>
    <subcellularLocation>
        <location evidence="4">Recycling endosome membrane</location>
        <topology evidence="4">Lipid-anchor</topology>
        <orientation evidence="4">Cytoplasmic side</orientation>
    </subcellularLocation>
</comment>
<evidence type="ECO:0000256" key="14">
    <source>
        <dbReference type="ARBA" id="ARBA00022927"/>
    </source>
</evidence>
<dbReference type="Pfam" id="PF00071">
    <property type="entry name" value="Ras"/>
    <property type="match status" value="1"/>
</dbReference>
<dbReference type="GO" id="GO:0032839">
    <property type="term" value="C:dendrite cytoplasm"/>
    <property type="evidence" value="ECO:0007669"/>
    <property type="project" value="GOC"/>
</dbReference>
<dbReference type="PROSITE" id="PS51421">
    <property type="entry name" value="RAS"/>
    <property type="match status" value="1"/>
</dbReference>
<evidence type="ECO:0000256" key="13">
    <source>
        <dbReference type="ARBA" id="ARBA00022842"/>
    </source>
</evidence>
<evidence type="ECO:0000256" key="18">
    <source>
        <dbReference type="ARBA" id="ARBA00023288"/>
    </source>
</evidence>
<name>A0A7N4NNH3_SARHA</name>
<comment type="cofactor">
    <cofactor evidence="1">
        <name>Mg(2+)</name>
        <dbReference type="ChEBI" id="CHEBI:18420"/>
    </cofactor>
</comment>
<evidence type="ECO:0000256" key="21">
    <source>
        <dbReference type="ARBA" id="ARBA00067808"/>
    </source>
</evidence>
<dbReference type="GO" id="GO:0003925">
    <property type="term" value="F:G protein activity"/>
    <property type="evidence" value="ECO:0007669"/>
    <property type="project" value="UniProtKB-EC"/>
</dbReference>
<evidence type="ECO:0000256" key="12">
    <source>
        <dbReference type="ARBA" id="ARBA00022801"/>
    </source>
</evidence>
<dbReference type="AlphaFoldDB" id="A0A7N4NNH3"/>
<dbReference type="InterPro" id="IPR001806">
    <property type="entry name" value="Small_GTPase"/>
</dbReference>
<organism evidence="22 23">
    <name type="scientific">Sarcophilus harrisii</name>
    <name type="common">Tasmanian devil</name>
    <name type="synonym">Sarcophilus laniarius</name>
    <dbReference type="NCBI Taxonomy" id="9305"/>
    <lineage>
        <taxon>Eukaryota</taxon>
        <taxon>Metazoa</taxon>
        <taxon>Chordata</taxon>
        <taxon>Craniata</taxon>
        <taxon>Vertebrata</taxon>
        <taxon>Euteleostomi</taxon>
        <taxon>Mammalia</taxon>
        <taxon>Metatheria</taxon>
        <taxon>Dasyuromorphia</taxon>
        <taxon>Dasyuridae</taxon>
        <taxon>Sarcophilus</taxon>
    </lineage>
</organism>
<evidence type="ECO:0000256" key="10">
    <source>
        <dbReference type="ARBA" id="ARBA00022741"/>
    </source>
</evidence>
<dbReference type="GO" id="GO:0055038">
    <property type="term" value="C:recycling endosome membrane"/>
    <property type="evidence" value="ECO:0007669"/>
    <property type="project" value="UniProtKB-SubCell"/>
</dbReference>
<keyword evidence="8" id="KW-0597">Phosphoprotein</keyword>
<dbReference type="GO" id="GO:0046872">
    <property type="term" value="F:metal ion binding"/>
    <property type="evidence" value="ECO:0007669"/>
    <property type="project" value="UniProtKB-KW"/>
</dbReference>
<dbReference type="RefSeq" id="XP_031824099.1">
    <property type="nucleotide sequence ID" value="XM_031968239.1"/>
</dbReference>
<dbReference type="GO" id="GO:0098937">
    <property type="term" value="P:anterograde dendritic transport"/>
    <property type="evidence" value="ECO:0007669"/>
    <property type="project" value="Ensembl"/>
</dbReference>
<dbReference type="KEGG" id="shr:100921706"/>
<dbReference type="InterPro" id="IPR050209">
    <property type="entry name" value="Rab_GTPases_membrane_traffic"/>
</dbReference>
<dbReference type="InterPro" id="IPR027417">
    <property type="entry name" value="P-loop_NTPase"/>
</dbReference>
<proteinExistence type="inferred from homology"/>
<dbReference type="Proteomes" id="UP000007648">
    <property type="component" value="Unassembled WGS sequence"/>
</dbReference>
<dbReference type="Gene3D" id="3.40.50.300">
    <property type="entry name" value="P-loop containing nucleotide triphosphate hydrolases"/>
    <property type="match status" value="1"/>
</dbReference>
<keyword evidence="12" id="KW-0378">Hydrolase</keyword>
<evidence type="ECO:0000256" key="6">
    <source>
        <dbReference type="ARBA" id="ARBA00011984"/>
    </source>
</evidence>
<keyword evidence="9" id="KW-0479">Metal-binding</keyword>
<dbReference type="CDD" id="cd01860">
    <property type="entry name" value="Rab5_related"/>
    <property type="match status" value="1"/>
</dbReference>
<evidence type="ECO:0000256" key="1">
    <source>
        <dbReference type="ARBA" id="ARBA00001946"/>
    </source>
</evidence>
<dbReference type="GO" id="GO:0046847">
    <property type="term" value="P:filopodium assembly"/>
    <property type="evidence" value="ECO:0007669"/>
    <property type="project" value="Ensembl"/>
</dbReference>
<evidence type="ECO:0000256" key="20">
    <source>
        <dbReference type="ARBA" id="ARBA00047660"/>
    </source>
</evidence>
<evidence type="ECO:0000256" key="9">
    <source>
        <dbReference type="ARBA" id="ARBA00022723"/>
    </source>
</evidence>
<evidence type="ECO:0000256" key="11">
    <source>
        <dbReference type="ARBA" id="ARBA00022753"/>
    </source>
</evidence>
<dbReference type="PRINTS" id="PR00449">
    <property type="entry name" value="RASTRNSFRMNG"/>
</dbReference>
<dbReference type="SMART" id="SM00173">
    <property type="entry name" value="RAS"/>
    <property type="match status" value="1"/>
</dbReference>
<keyword evidence="7" id="KW-0813">Transport</keyword>
<dbReference type="SMART" id="SM00175">
    <property type="entry name" value="RAB"/>
    <property type="match status" value="1"/>
</dbReference>
<dbReference type="GO" id="GO:0002415">
    <property type="term" value="P:immunoglobulin transcytosis in epithelial cells mediated by polymeric immunoglobulin receptor"/>
    <property type="evidence" value="ECO:0007669"/>
    <property type="project" value="Ensembl"/>
</dbReference>
<evidence type="ECO:0000256" key="3">
    <source>
        <dbReference type="ARBA" id="ARBA00004279"/>
    </source>
</evidence>
<dbReference type="PANTHER" id="PTHR47979">
    <property type="entry name" value="DRAB11-RELATED"/>
    <property type="match status" value="1"/>
</dbReference>
<sequence length="213" mass="24070">MAQTKGNTQPEGAPHQPFVFKVVLLGSSSVGKSSLVIRLIKNDFKEILPTMGCAFFTQMMEIDNSALKLEIWDTAGQEKYHSVCHLYFRGANAAILVYDIANKDSFQRAQNWWKELENEFSPDEIVVILVGNKTDLEDSREVTLEEGKAFAESKKLLFMETSAKLNYQVTEAFTALARELLKREEQNGGQTQQGEPRVDLKTTRIVKNKCCLD</sequence>
<keyword evidence="16" id="KW-0472">Membrane</keyword>
<evidence type="ECO:0000256" key="15">
    <source>
        <dbReference type="ARBA" id="ARBA00023134"/>
    </source>
</evidence>
<dbReference type="SMART" id="SM00174">
    <property type="entry name" value="RHO"/>
    <property type="match status" value="1"/>
</dbReference>
<comment type="catalytic activity">
    <reaction evidence="20">
        <text>GTP + H2O = GDP + phosphate + H(+)</text>
        <dbReference type="Rhea" id="RHEA:19669"/>
        <dbReference type="ChEBI" id="CHEBI:15377"/>
        <dbReference type="ChEBI" id="CHEBI:15378"/>
        <dbReference type="ChEBI" id="CHEBI:37565"/>
        <dbReference type="ChEBI" id="CHEBI:43474"/>
        <dbReference type="ChEBI" id="CHEBI:58189"/>
        <dbReference type="EC" id="3.6.5.2"/>
    </reaction>
    <physiologicalReaction direction="left-to-right" evidence="20">
        <dbReference type="Rhea" id="RHEA:19670"/>
    </physiologicalReaction>
</comment>
<dbReference type="GO" id="GO:0098794">
    <property type="term" value="C:postsynapse"/>
    <property type="evidence" value="ECO:0007669"/>
    <property type="project" value="Ensembl"/>
</dbReference>
<dbReference type="GO" id="GO:0016323">
    <property type="term" value="C:basolateral plasma membrane"/>
    <property type="evidence" value="ECO:0007669"/>
    <property type="project" value="Ensembl"/>
</dbReference>